<protein>
    <submittedName>
        <fullName evidence="2">Uncharacterized protein</fullName>
    </submittedName>
</protein>
<evidence type="ECO:0000313" key="3">
    <source>
        <dbReference type="Proteomes" id="UP000660675"/>
    </source>
</evidence>
<organism evidence="2 3">
    <name type="scientific">Streptomyces gelaticus</name>
    <dbReference type="NCBI Taxonomy" id="285446"/>
    <lineage>
        <taxon>Bacteria</taxon>
        <taxon>Bacillati</taxon>
        <taxon>Actinomycetota</taxon>
        <taxon>Actinomycetes</taxon>
        <taxon>Kitasatosporales</taxon>
        <taxon>Streptomycetaceae</taxon>
        <taxon>Streptomyces</taxon>
    </lineage>
</organism>
<comment type="caution">
    <text evidence="2">The sequence shown here is derived from an EMBL/GenBank/DDBJ whole genome shotgun (WGS) entry which is preliminary data.</text>
</comment>
<evidence type="ECO:0000256" key="1">
    <source>
        <dbReference type="SAM" id="MobiDB-lite"/>
    </source>
</evidence>
<feature type="region of interest" description="Disordered" evidence="1">
    <location>
        <begin position="1"/>
        <end position="23"/>
    </location>
</feature>
<keyword evidence="3" id="KW-1185">Reference proteome</keyword>
<proteinExistence type="predicted"/>
<gene>
    <name evidence="2" type="ORF">GCM10015535_44620</name>
</gene>
<accession>A0ABQ2W294</accession>
<sequence>MCAGVVSGLRTPPPRAFGNSGACLPPGKRSVTADGQIATVTVGHDDMTHHQPGLNARGFDVPEPFGAKAPMASSKRVACRVRKAGGPGVPVLRGCARWACG</sequence>
<evidence type="ECO:0000313" key="2">
    <source>
        <dbReference type="EMBL" id="GGV89852.1"/>
    </source>
</evidence>
<dbReference type="Proteomes" id="UP000660675">
    <property type="component" value="Unassembled WGS sequence"/>
</dbReference>
<dbReference type="EMBL" id="BMTF01000015">
    <property type="protein sequence ID" value="GGV89852.1"/>
    <property type="molecule type" value="Genomic_DNA"/>
</dbReference>
<name>A0ABQ2W294_9ACTN</name>
<reference evidence="3" key="1">
    <citation type="journal article" date="2019" name="Int. J. Syst. Evol. Microbiol.">
        <title>The Global Catalogue of Microorganisms (GCM) 10K type strain sequencing project: providing services to taxonomists for standard genome sequencing and annotation.</title>
        <authorList>
            <consortium name="The Broad Institute Genomics Platform"/>
            <consortium name="The Broad Institute Genome Sequencing Center for Infectious Disease"/>
            <person name="Wu L."/>
            <person name="Ma J."/>
        </authorList>
    </citation>
    <scope>NUCLEOTIDE SEQUENCE [LARGE SCALE GENOMIC DNA]</scope>
    <source>
        <strain evidence="3">JCM 4376</strain>
    </source>
</reference>